<feature type="transmembrane region" description="Helical" evidence="1">
    <location>
        <begin position="53"/>
        <end position="74"/>
    </location>
</feature>
<keyword evidence="1" id="KW-0472">Membrane</keyword>
<keyword evidence="1" id="KW-1133">Transmembrane helix</keyword>
<gene>
    <name evidence="2" type="ORF">TM448A02716_0012</name>
    <name evidence="3" type="ORF">TM448B00795_0010</name>
</gene>
<proteinExistence type="predicted"/>
<sequence length="87" mass="10474">MFRTVDERKEKEFEALKKIVKENWRYDMFLAGIMAIWPLIFVLFWLSRDSFGIILYVAASVVVFGIGIFGYLFYPLPRRFKILETRR</sequence>
<evidence type="ECO:0000256" key="1">
    <source>
        <dbReference type="SAM" id="Phobius"/>
    </source>
</evidence>
<dbReference type="AlphaFoldDB" id="A0A6H1ZXY8"/>
<evidence type="ECO:0000313" key="2">
    <source>
        <dbReference type="EMBL" id="QJA52434.1"/>
    </source>
</evidence>
<organism evidence="2">
    <name type="scientific">viral metagenome</name>
    <dbReference type="NCBI Taxonomy" id="1070528"/>
    <lineage>
        <taxon>unclassified sequences</taxon>
        <taxon>metagenomes</taxon>
        <taxon>organismal metagenomes</taxon>
    </lineage>
</organism>
<name>A0A6H1ZXY8_9ZZZZ</name>
<dbReference type="EMBL" id="MT144339">
    <property type="protein sequence ID" value="QJA52434.1"/>
    <property type="molecule type" value="Genomic_DNA"/>
</dbReference>
<keyword evidence="1" id="KW-0812">Transmembrane</keyword>
<feature type="transmembrane region" description="Helical" evidence="1">
    <location>
        <begin position="26"/>
        <end position="47"/>
    </location>
</feature>
<reference evidence="2" key="1">
    <citation type="submission" date="2020-03" db="EMBL/GenBank/DDBJ databases">
        <title>The deep terrestrial virosphere.</title>
        <authorList>
            <person name="Holmfeldt K."/>
            <person name="Nilsson E."/>
            <person name="Simone D."/>
            <person name="Lopez-Fernandez M."/>
            <person name="Wu X."/>
            <person name="de Brujin I."/>
            <person name="Lundin D."/>
            <person name="Andersson A."/>
            <person name="Bertilsson S."/>
            <person name="Dopson M."/>
        </authorList>
    </citation>
    <scope>NUCLEOTIDE SEQUENCE</scope>
    <source>
        <strain evidence="2">TM448A02716</strain>
        <strain evidence="3">TM448B00795</strain>
    </source>
</reference>
<evidence type="ECO:0000313" key="3">
    <source>
        <dbReference type="EMBL" id="QJH96696.1"/>
    </source>
</evidence>
<protein>
    <submittedName>
        <fullName evidence="2">Uncharacterized protein</fullName>
    </submittedName>
</protein>
<dbReference type="EMBL" id="MT144659">
    <property type="protein sequence ID" value="QJH96696.1"/>
    <property type="molecule type" value="Genomic_DNA"/>
</dbReference>
<accession>A0A6H1ZXY8</accession>